<dbReference type="InParanoid" id="A0A1S0U140"/>
<gene>
    <name evidence="1" type="ORF">LOAG_05674</name>
</gene>
<name>A0A1S0U140_LOALO</name>
<accession>A0A1S0U140</accession>
<dbReference type="EMBL" id="JH712157">
    <property type="protein sequence ID" value="EFO22816.1"/>
    <property type="molecule type" value="Genomic_DNA"/>
</dbReference>
<organism evidence="1">
    <name type="scientific">Loa loa</name>
    <name type="common">Eye worm</name>
    <name type="synonym">Filaria loa</name>
    <dbReference type="NCBI Taxonomy" id="7209"/>
    <lineage>
        <taxon>Eukaryota</taxon>
        <taxon>Metazoa</taxon>
        <taxon>Ecdysozoa</taxon>
        <taxon>Nematoda</taxon>
        <taxon>Chromadorea</taxon>
        <taxon>Rhabditida</taxon>
        <taxon>Spirurina</taxon>
        <taxon>Spiruromorpha</taxon>
        <taxon>Filarioidea</taxon>
        <taxon>Onchocercidae</taxon>
        <taxon>Loa</taxon>
    </lineage>
</organism>
<dbReference type="AlphaFoldDB" id="A0A1S0U140"/>
<dbReference type="CTD" id="9943082"/>
<protein>
    <submittedName>
        <fullName evidence="1">Uncharacterized protein</fullName>
    </submittedName>
</protein>
<dbReference type="KEGG" id="loa:LOAG_05674"/>
<dbReference type="RefSeq" id="XP_003141259.1">
    <property type="nucleotide sequence ID" value="XM_003141211.1"/>
</dbReference>
<dbReference type="GeneID" id="9943082"/>
<evidence type="ECO:0000313" key="1">
    <source>
        <dbReference type="EMBL" id="EFO22816.1"/>
    </source>
</evidence>
<reference evidence="1" key="1">
    <citation type="submission" date="2012-04" db="EMBL/GenBank/DDBJ databases">
        <title>The Genome Sequence of Loa loa.</title>
        <authorList>
            <consortium name="The Broad Institute Genome Sequencing Platform"/>
            <consortium name="Broad Institute Genome Sequencing Center for Infectious Disease"/>
            <person name="Nutman T.B."/>
            <person name="Fink D.L."/>
            <person name="Russ C."/>
            <person name="Young S."/>
            <person name="Zeng Q."/>
            <person name="Gargeya S."/>
            <person name="Alvarado L."/>
            <person name="Berlin A."/>
            <person name="Chapman S.B."/>
            <person name="Chen Z."/>
            <person name="Freedman E."/>
            <person name="Gellesch M."/>
            <person name="Goldberg J."/>
            <person name="Griggs A."/>
            <person name="Gujja S."/>
            <person name="Heilman E.R."/>
            <person name="Heiman D."/>
            <person name="Howarth C."/>
            <person name="Mehta T."/>
            <person name="Neiman D."/>
            <person name="Pearson M."/>
            <person name="Roberts A."/>
            <person name="Saif S."/>
            <person name="Shea T."/>
            <person name="Shenoy N."/>
            <person name="Sisk P."/>
            <person name="Stolte C."/>
            <person name="Sykes S."/>
            <person name="White J."/>
            <person name="Yandava C."/>
            <person name="Haas B."/>
            <person name="Henn M.R."/>
            <person name="Nusbaum C."/>
            <person name="Birren B."/>
        </authorList>
    </citation>
    <scope>NUCLEOTIDE SEQUENCE [LARGE SCALE GENOMIC DNA]</scope>
</reference>
<proteinExistence type="predicted"/>
<sequence length="55" mass="6626">MHLARWKFQMAMGKVEGYKSFLVMSELISASKEKDRYRWKDTYECTLTLDISVFR</sequence>